<protein>
    <submittedName>
        <fullName evidence="2">Uncharacterized protein</fullName>
    </submittedName>
</protein>
<evidence type="ECO:0000256" key="1">
    <source>
        <dbReference type="SAM" id="Phobius"/>
    </source>
</evidence>
<keyword evidence="1" id="KW-1133">Transmembrane helix</keyword>
<dbReference type="RefSeq" id="WP_162084543.1">
    <property type="nucleotide sequence ID" value="NZ_AP021881.1"/>
</dbReference>
<sequence>MDDYLAMYTPTRLLYPILVLAGILVTVLSLYSISTSAGELISSHVNETLMDKPVQSQSYTGQDIPYGEASNEQRKKMLATQHIEKSRKCDGCNVSSNQTAHDSIWH</sequence>
<gene>
    <name evidence="2" type="ORF">SFSGTM_13570</name>
</gene>
<name>A0A809RFN8_9PROT</name>
<accession>A0A809RFN8</accession>
<evidence type="ECO:0000313" key="2">
    <source>
        <dbReference type="EMBL" id="BBP00649.1"/>
    </source>
</evidence>
<dbReference type="EMBL" id="AP021881">
    <property type="protein sequence ID" value="BBP00649.1"/>
    <property type="molecule type" value="Genomic_DNA"/>
</dbReference>
<feature type="transmembrane region" description="Helical" evidence="1">
    <location>
        <begin position="13"/>
        <end position="33"/>
    </location>
</feature>
<dbReference type="KEGG" id="sniv:SFSGTM_13570"/>
<dbReference type="Proteomes" id="UP000463939">
    <property type="component" value="Chromosome"/>
</dbReference>
<keyword evidence="1" id="KW-0472">Membrane</keyword>
<dbReference type="AlphaFoldDB" id="A0A809RFN8"/>
<reference evidence="3" key="1">
    <citation type="submission" date="2019-11" db="EMBL/GenBank/DDBJ databases">
        <title>Isolation and characterization of a novel species in the genus Sulfuriferula.</title>
        <authorList>
            <person name="Mochizuki J."/>
            <person name="Kojima H."/>
            <person name="Fukui M."/>
        </authorList>
    </citation>
    <scope>NUCLEOTIDE SEQUENCE [LARGE SCALE GENOMIC DNA]</scope>
    <source>
        <strain evidence="3">SGTM</strain>
    </source>
</reference>
<keyword evidence="1" id="KW-0812">Transmembrane</keyword>
<organism evidence="2 3">
    <name type="scientific">Sulfuriferula nivalis</name>
    <dbReference type="NCBI Taxonomy" id="2675298"/>
    <lineage>
        <taxon>Bacteria</taxon>
        <taxon>Pseudomonadati</taxon>
        <taxon>Pseudomonadota</taxon>
        <taxon>Betaproteobacteria</taxon>
        <taxon>Nitrosomonadales</taxon>
        <taxon>Sulfuricellaceae</taxon>
        <taxon>Sulfuriferula</taxon>
    </lineage>
</organism>
<evidence type="ECO:0000313" key="3">
    <source>
        <dbReference type="Proteomes" id="UP000463939"/>
    </source>
</evidence>
<proteinExistence type="predicted"/>
<keyword evidence="3" id="KW-1185">Reference proteome</keyword>